<dbReference type="Gene3D" id="1.10.357.10">
    <property type="entry name" value="Tetracycline Repressor, domain 2"/>
    <property type="match status" value="1"/>
</dbReference>
<proteinExistence type="predicted"/>
<evidence type="ECO:0000259" key="5">
    <source>
        <dbReference type="PROSITE" id="PS50977"/>
    </source>
</evidence>
<dbReference type="InterPro" id="IPR025996">
    <property type="entry name" value="MT1864/Rv1816-like_C"/>
</dbReference>
<keyword evidence="3" id="KW-0804">Transcription</keyword>
<dbReference type="Pfam" id="PF13305">
    <property type="entry name" value="TetR_C_33"/>
    <property type="match status" value="1"/>
</dbReference>
<dbReference type="PROSITE" id="PS50977">
    <property type="entry name" value="HTH_TETR_2"/>
    <property type="match status" value="1"/>
</dbReference>
<feature type="DNA-binding region" description="H-T-H motif" evidence="4">
    <location>
        <begin position="39"/>
        <end position="58"/>
    </location>
</feature>
<name>A0A317E794_9PROT</name>
<dbReference type="InterPro" id="IPR009057">
    <property type="entry name" value="Homeodomain-like_sf"/>
</dbReference>
<dbReference type="InterPro" id="IPR036271">
    <property type="entry name" value="Tet_transcr_reg_TetR-rel_C_sf"/>
</dbReference>
<evidence type="ECO:0000256" key="1">
    <source>
        <dbReference type="ARBA" id="ARBA00023015"/>
    </source>
</evidence>
<accession>A0A317E794</accession>
<dbReference type="InterPro" id="IPR001647">
    <property type="entry name" value="HTH_TetR"/>
</dbReference>
<dbReference type="InterPro" id="IPR050109">
    <property type="entry name" value="HTH-type_TetR-like_transc_reg"/>
</dbReference>
<dbReference type="Pfam" id="PF00440">
    <property type="entry name" value="TetR_N"/>
    <property type="match status" value="1"/>
</dbReference>
<evidence type="ECO:0000256" key="2">
    <source>
        <dbReference type="ARBA" id="ARBA00023125"/>
    </source>
</evidence>
<dbReference type="EMBL" id="QGLE01000005">
    <property type="protein sequence ID" value="PWR22917.1"/>
    <property type="molecule type" value="Genomic_DNA"/>
</dbReference>
<dbReference type="OrthoDB" id="9808189at2"/>
<dbReference type="SUPFAM" id="SSF48498">
    <property type="entry name" value="Tetracyclin repressor-like, C-terminal domain"/>
    <property type="match status" value="1"/>
</dbReference>
<sequence>MTVDFDARQSRADMREDLRAALLAAAARLISEEGLGALALRRLAERVNVSTKAVYTLFGGKEGLMEALYVHAFDGIASFEPEVLEIASPQRRILELLRGYRRYALARPDLYAVMFGDAAMGLSPSAESRRHAWNTTRPMRQTLRECRPGMTAEEADFIMRALWSAVHGIVSLELRQLIGGHDMANRLFDESFTGLLRHFGVPFDRELLKDPALPLHPGPLPPRGGEGE</sequence>
<feature type="domain" description="HTH tetR-type" evidence="5">
    <location>
        <begin position="16"/>
        <end position="76"/>
    </location>
</feature>
<comment type="caution">
    <text evidence="6">The sequence shown here is derived from an EMBL/GenBank/DDBJ whole genome shotgun (WGS) entry which is preliminary data.</text>
</comment>
<dbReference type="GO" id="GO:0000976">
    <property type="term" value="F:transcription cis-regulatory region binding"/>
    <property type="evidence" value="ECO:0007669"/>
    <property type="project" value="TreeGrafter"/>
</dbReference>
<dbReference type="PANTHER" id="PTHR30055:SF234">
    <property type="entry name" value="HTH-TYPE TRANSCRIPTIONAL REGULATOR BETI"/>
    <property type="match status" value="1"/>
</dbReference>
<dbReference type="AlphaFoldDB" id="A0A317E794"/>
<dbReference type="RefSeq" id="WP_109905612.1">
    <property type="nucleotide sequence ID" value="NZ_QGLE01000005.1"/>
</dbReference>
<evidence type="ECO:0000313" key="7">
    <source>
        <dbReference type="Proteomes" id="UP000245461"/>
    </source>
</evidence>
<reference evidence="6 7" key="1">
    <citation type="submission" date="2018-05" db="EMBL/GenBank/DDBJ databases">
        <title>Zavarzinia sp. HR-AS.</title>
        <authorList>
            <person name="Lee Y."/>
            <person name="Jeon C.O."/>
        </authorList>
    </citation>
    <scope>NUCLEOTIDE SEQUENCE [LARGE SCALE GENOMIC DNA]</scope>
    <source>
        <strain evidence="6 7">HR-AS</strain>
    </source>
</reference>
<evidence type="ECO:0000313" key="6">
    <source>
        <dbReference type="EMBL" id="PWR22917.1"/>
    </source>
</evidence>
<evidence type="ECO:0000256" key="4">
    <source>
        <dbReference type="PROSITE-ProRule" id="PRU00335"/>
    </source>
</evidence>
<organism evidence="6 7">
    <name type="scientific">Zavarzinia aquatilis</name>
    <dbReference type="NCBI Taxonomy" id="2211142"/>
    <lineage>
        <taxon>Bacteria</taxon>
        <taxon>Pseudomonadati</taxon>
        <taxon>Pseudomonadota</taxon>
        <taxon>Alphaproteobacteria</taxon>
        <taxon>Rhodospirillales</taxon>
        <taxon>Zavarziniaceae</taxon>
        <taxon>Zavarzinia</taxon>
    </lineage>
</organism>
<dbReference type="PRINTS" id="PR00455">
    <property type="entry name" value="HTHTETR"/>
</dbReference>
<protein>
    <submittedName>
        <fullName evidence="6">TetR family transcriptional regulator</fullName>
    </submittedName>
</protein>
<dbReference type="SUPFAM" id="SSF46689">
    <property type="entry name" value="Homeodomain-like"/>
    <property type="match status" value="1"/>
</dbReference>
<keyword evidence="2 4" id="KW-0238">DNA-binding</keyword>
<dbReference type="Proteomes" id="UP000245461">
    <property type="component" value="Unassembled WGS sequence"/>
</dbReference>
<dbReference type="GO" id="GO:0003700">
    <property type="term" value="F:DNA-binding transcription factor activity"/>
    <property type="evidence" value="ECO:0007669"/>
    <property type="project" value="TreeGrafter"/>
</dbReference>
<evidence type="ECO:0000256" key="3">
    <source>
        <dbReference type="ARBA" id="ARBA00023163"/>
    </source>
</evidence>
<gene>
    <name evidence="6" type="ORF">DKG74_10910</name>
</gene>
<dbReference type="PANTHER" id="PTHR30055">
    <property type="entry name" value="HTH-TYPE TRANSCRIPTIONAL REGULATOR RUTR"/>
    <property type="match status" value="1"/>
</dbReference>
<keyword evidence="7" id="KW-1185">Reference proteome</keyword>
<keyword evidence="1" id="KW-0805">Transcription regulation</keyword>